<evidence type="ECO:0000313" key="10">
    <source>
        <dbReference type="Proteomes" id="UP000279307"/>
    </source>
</evidence>
<feature type="transmembrane region" description="Helical" evidence="7">
    <location>
        <begin position="375"/>
        <end position="395"/>
    </location>
</feature>
<dbReference type="Gene3D" id="1.20.1250.20">
    <property type="entry name" value="MFS general substrate transporter like domains"/>
    <property type="match status" value="1"/>
</dbReference>
<comment type="similarity">
    <text evidence="2">Belongs to the major facilitator superfamily.</text>
</comment>
<evidence type="ECO:0000256" key="1">
    <source>
        <dbReference type="ARBA" id="ARBA00004141"/>
    </source>
</evidence>
<feature type="transmembrane region" description="Helical" evidence="7">
    <location>
        <begin position="110"/>
        <end position="132"/>
    </location>
</feature>
<dbReference type="SUPFAM" id="SSF103473">
    <property type="entry name" value="MFS general substrate transporter"/>
    <property type="match status" value="1"/>
</dbReference>
<protein>
    <recommendedName>
        <fullName evidence="8">Major facilitator superfamily (MFS) profile domain-containing protein</fullName>
    </recommendedName>
</protein>
<feature type="transmembrane region" description="Helical" evidence="7">
    <location>
        <begin position="401"/>
        <end position="423"/>
    </location>
</feature>
<sequence>LPNPNTLDACAGWGIWHYFVVTLCGLLSLAEASTSLTVPIVAPLIACDFKLSREQATVAVATSSFGMAVGAFLFGSISDTAGRKKLIPITIGIVFCASVSLSFAQTNFLINLSVFVLGLGVAGNNIVLRVYLIESLPMRKKGACLAIIDTFWVFGYLAALGVSWSLMPSIIRMLGRQFRPSSWRVLSALCGVPSLVIACASGLLPSSPRHSLYRRRPRQTLALLQQMYAINNSKHADTYPITDFRNLEGCVRSDDEMDDNSGILMYFKKTWERVHKVYRPPYRRVTLCGTLACLLHFPGFAWLALWNTHVLQEMDHVASGNGTCNVNIQNVALGFLRSCDEVDDARFELLLLVSLGYLLGETLLVIGIDVVGRKSYLVSSGLAGSVASLVLIFRVHHTIRVVVSSMFLAAYAIGRTTTCVLLLENYPTALRGTAMGLTRILPHLAVFMLQFYLWTTCLLSIIVASAALMGAALVMLPVPDLTGLPMKE</sequence>
<feature type="transmembrane region" description="Helical" evidence="7">
    <location>
        <begin position="86"/>
        <end position="104"/>
    </location>
</feature>
<evidence type="ECO:0000259" key="8">
    <source>
        <dbReference type="PROSITE" id="PS50850"/>
    </source>
</evidence>
<reference evidence="9 10" key="1">
    <citation type="journal article" date="2018" name="Genome Res.">
        <title>The genomic architecture and molecular evolution of ant odorant receptors.</title>
        <authorList>
            <person name="McKenzie S.K."/>
            <person name="Kronauer D.J.C."/>
        </authorList>
    </citation>
    <scope>NUCLEOTIDE SEQUENCE [LARGE SCALE GENOMIC DNA]</scope>
    <source>
        <strain evidence="9">Clonal line C1</strain>
    </source>
</reference>
<dbReference type="GO" id="GO:0022857">
    <property type="term" value="F:transmembrane transporter activity"/>
    <property type="evidence" value="ECO:0007669"/>
    <property type="project" value="InterPro"/>
</dbReference>
<evidence type="ECO:0000256" key="5">
    <source>
        <dbReference type="ARBA" id="ARBA00022989"/>
    </source>
</evidence>
<feature type="transmembrane region" description="Helical" evidence="7">
    <location>
        <begin position="349"/>
        <end position="368"/>
    </location>
</feature>
<dbReference type="InterPro" id="IPR005829">
    <property type="entry name" value="Sugar_transporter_CS"/>
</dbReference>
<evidence type="ECO:0000256" key="4">
    <source>
        <dbReference type="ARBA" id="ARBA00022692"/>
    </source>
</evidence>
<dbReference type="GO" id="GO:0016020">
    <property type="term" value="C:membrane"/>
    <property type="evidence" value="ECO:0007669"/>
    <property type="project" value="UniProtKB-SubCell"/>
</dbReference>
<keyword evidence="6 7" id="KW-0472">Membrane</keyword>
<evidence type="ECO:0000256" key="3">
    <source>
        <dbReference type="ARBA" id="ARBA00022448"/>
    </source>
</evidence>
<dbReference type="Proteomes" id="UP000279307">
    <property type="component" value="Chromosome 7"/>
</dbReference>
<feature type="domain" description="Major facilitator superfamily (MFS) profile" evidence="8">
    <location>
        <begin position="17"/>
        <end position="482"/>
    </location>
</feature>
<dbReference type="PANTHER" id="PTHR23511">
    <property type="entry name" value="SYNAPTIC VESICLE GLYCOPROTEIN 2"/>
    <property type="match status" value="1"/>
</dbReference>
<dbReference type="InterPro" id="IPR036259">
    <property type="entry name" value="MFS_trans_sf"/>
</dbReference>
<dbReference type="PROSITE" id="PS00216">
    <property type="entry name" value="SUGAR_TRANSPORT_1"/>
    <property type="match status" value="1"/>
</dbReference>
<evidence type="ECO:0000313" key="9">
    <source>
        <dbReference type="EMBL" id="RLU20032.1"/>
    </source>
</evidence>
<feature type="transmembrane region" description="Helical" evidence="7">
    <location>
        <begin position="186"/>
        <end position="206"/>
    </location>
</feature>
<keyword evidence="4 7" id="KW-0812">Transmembrane</keyword>
<comment type="caution">
    <text evidence="9">The sequence shown here is derived from an EMBL/GenBank/DDBJ whole genome shotgun (WGS) entry which is preliminary data.</text>
</comment>
<dbReference type="EMBL" id="QOIP01000007">
    <property type="protein sequence ID" value="RLU20032.1"/>
    <property type="molecule type" value="Genomic_DNA"/>
</dbReference>
<evidence type="ECO:0000256" key="2">
    <source>
        <dbReference type="ARBA" id="ARBA00008335"/>
    </source>
</evidence>
<proteinExistence type="inferred from homology"/>
<feature type="transmembrane region" description="Helical" evidence="7">
    <location>
        <begin position="144"/>
        <end position="166"/>
    </location>
</feature>
<name>A0A3L8DIJ8_OOCBI</name>
<dbReference type="PROSITE" id="PS50850">
    <property type="entry name" value="MFS"/>
    <property type="match status" value="1"/>
</dbReference>
<feature type="transmembrane region" description="Helical" evidence="7">
    <location>
        <begin position="285"/>
        <end position="305"/>
    </location>
</feature>
<organism evidence="9 10">
    <name type="scientific">Ooceraea biroi</name>
    <name type="common">Clonal raider ant</name>
    <name type="synonym">Cerapachys biroi</name>
    <dbReference type="NCBI Taxonomy" id="2015173"/>
    <lineage>
        <taxon>Eukaryota</taxon>
        <taxon>Metazoa</taxon>
        <taxon>Ecdysozoa</taxon>
        <taxon>Arthropoda</taxon>
        <taxon>Hexapoda</taxon>
        <taxon>Insecta</taxon>
        <taxon>Pterygota</taxon>
        <taxon>Neoptera</taxon>
        <taxon>Endopterygota</taxon>
        <taxon>Hymenoptera</taxon>
        <taxon>Apocrita</taxon>
        <taxon>Aculeata</taxon>
        <taxon>Formicoidea</taxon>
        <taxon>Formicidae</taxon>
        <taxon>Dorylinae</taxon>
        <taxon>Ooceraea</taxon>
    </lineage>
</organism>
<feature type="transmembrane region" description="Helical" evidence="7">
    <location>
        <begin position="56"/>
        <end position="74"/>
    </location>
</feature>
<dbReference type="Pfam" id="PF00083">
    <property type="entry name" value="Sugar_tr"/>
    <property type="match status" value="1"/>
</dbReference>
<evidence type="ECO:0000256" key="6">
    <source>
        <dbReference type="ARBA" id="ARBA00023136"/>
    </source>
</evidence>
<dbReference type="PANTHER" id="PTHR23511:SF34">
    <property type="entry name" value="SYNAPTIC VESICLE GLYCOPROTEIN 2"/>
    <property type="match status" value="1"/>
</dbReference>
<feature type="transmembrane region" description="Helical" evidence="7">
    <location>
        <begin position="444"/>
        <end position="476"/>
    </location>
</feature>
<gene>
    <name evidence="9" type="ORF">DMN91_006638</name>
</gene>
<evidence type="ECO:0000256" key="7">
    <source>
        <dbReference type="SAM" id="Phobius"/>
    </source>
</evidence>
<keyword evidence="3" id="KW-0813">Transport</keyword>
<keyword evidence="5 7" id="KW-1133">Transmembrane helix</keyword>
<comment type="subcellular location">
    <subcellularLocation>
        <location evidence="1">Membrane</location>
        <topology evidence="1">Multi-pass membrane protein</topology>
    </subcellularLocation>
</comment>
<feature type="non-terminal residue" evidence="9">
    <location>
        <position position="1"/>
    </location>
</feature>
<dbReference type="AlphaFoldDB" id="A0A3L8DIJ8"/>
<dbReference type="InterPro" id="IPR005828">
    <property type="entry name" value="MFS_sugar_transport-like"/>
</dbReference>
<dbReference type="InterPro" id="IPR020846">
    <property type="entry name" value="MFS_dom"/>
</dbReference>
<accession>A0A3L8DIJ8</accession>
<dbReference type="OrthoDB" id="4139357at2759"/>